<organism evidence="1">
    <name type="scientific">Myoviridae sp. ctKHS5</name>
    <dbReference type="NCBI Taxonomy" id="2823541"/>
    <lineage>
        <taxon>Viruses</taxon>
        <taxon>Duplodnaviria</taxon>
        <taxon>Heunggongvirae</taxon>
        <taxon>Uroviricota</taxon>
        <taxon>Caudoviricetes</taxon>
    </lineage>
</organism>
<proteinExistence type="predicted"/>
<evidence type="ECO:0000313" key="1">
    <source>
        <dbReference type="EMBL" id="DAD66005.1"/>
    </source>
</evidence>
<name>A0A8S5L7Y5_9CAUD</name>
<accession>A0A8S5L7Y5</accession>
<sequence length="71" mass="8185">MADEFCKGKRELMMSKHNDIPQQIVDLQTLLEIAKDNWLEGKPQDAVNLLQRAKREIGLVIWRAVPNGKEN</sequence>
<protein>
    <submittedName>
        <fullName evidence="1">Uncharacterized protein</fullName>
    </submittedName>
</protein>
<dbReference type="EMBL" id="BK014652">
    <property type="protein sequence ID" value="DAD66005.1"/>
    <property type="molecule type" value="Genomic_DNA"/>
</dbReference>
<reference evidence="1" key="1">
    <citation type="journal article" date="2021" name="Proc. Natl. Acad. Sci. U.S.A.">
        <title>A Catalog of Tens of Thousands of Viruses from Human Metagenomes Reveals Hidden Associations with Chronic Diseases.</title>
        <authorList>
            <person name="Tisza M.J."/>
            <person name="Buck C.B."/>
        </authorList>
    </citation>
    <scope>NUCLEOTIDE SEQUENCE</scope>
    <source>
        <strain evidence="1">CtKHS5</strain>
    </source>
</reference>